<protein>
    <submittedName>
        <fullName evidence="2">Uncharacterized protein</fullName>
    </submittedName>
</protein>
<sequence length="108" mass="11041">MLLRERLLRPDRGPHERGGEGVRGAGGQGGGAGGRRLGRGGGGGGGGGEGRRGGGDRWRRGPLPAAVPVRVQHRADRDRPEQCDRRRAAGRGPRSAAVMIVEGHGGGG</sequence>
<evidence type="ECO:0000313" key="2">
    <source>
        <dbReference type="EMBL" id="QEU85383.1"/>
    </source>
</evidence>
<proteinExistence type="predicted"/>
<dbReference type="EMBL" id="CP023700">
    <property type="protein sequence ID" value="QEU85383.1"/>
    <property type="molecule type" value="Genomic_DNA"/>
</dbReference>
<feature type="compositionally biased region" description="Basic and acidic residues" evidence="1">
    <location>
        <begin position="73"/>
        <end position="87"/>
    </location>
</feature>
<organism evidence="2 3">
    <name type="scientific">Streptomyces viridosporus T7A</name>
    <dbReference type="NCBI Taxonomy" id="665577"/>
    <lineage>
        <taxon>Bacteria</taxon>
        <taxon>Bacillati</taxon>
        <taxon>Actinomycetota</taxon>
        <taxon>Actinomycetes</taxon>
        <taxon>Kitasatosporales</taxon>
        <taxon>Streptomycetaceae</taxon>
        <taxon>Streptomyces</taxon>
    </lineage>
</organism>
<name>A0ABX6AC94_STRVD</name>
<feature type="compositionally biased region" description="Basic and acidic residues" evidence="1">
    <location>
        <begin position="1"/>
        <end position="20"/>
    </location>
</feature>
<keyword evidence="3" id="KW-1185">Reference proteome</keyword>
<gene>
    <name evidence="2" type="ORF">CP969_12105</name>
</gene>
<feature type="region of interest" description="Disordered" evidence="1">
    <location>
        <begin position="1"/>
        <end position="108"/>
    </location>
</feature>
<feature type="compositionally biased region" description="Gly residues" evidence="1">
    <location>
        <begin position="21"/>
        <end position="48"/>
    </location>
</feature>
<evidence type="ECO:0000256" key="1">
    <source>
        <dbReference type="SAM" id="MobiDB-lite"/>
    </source>
</evidence>
<evidence type="ECO:0000313" key="3">
    <source>
        <dbReference type="Proteomes" id="UP000327143"/>
    </source>
</evidence>
<accession>A0ABX6AC94</accession>
<reference evidence="2 3" key="1">
    <citation type="submission" date="2017-09" db="EMBL/GenBank/DDBJ databases">
        <authorList>
            <person name="Lee N."/>
            <person name="Cho B.-K."/>
        </authorList>
    </citation>
    <scope>NUCLEOTIDE SEQUENCE [LARGE SCALE GENOMIC DNA]</scope>
    <source>
        <strain evidence="2 3">ATCC 39115</strain>
    </source>
</reference>
<dbReference type="Proteomes" id="UP000327143">
    <property type="component" value="Chromosome"/>
</dbReference>
<feature type="compositionally biased region" description="Basic and acidic residues" evidence="1">
    <location>
        <begin position="49"/>
        <end position="59"/>
    </location>
</feature>